<evidence type="ECO:0000313" key="3">
    <source>
        <dbReference type="EMBL" id="KAH7365497.1"/>
    </source>
</evidence>
<protein>
    <recommendedName>
        <fullName evidence="5">Pentatricopeptide repeat-containing protein</fullName>
    </recommendedName>
</protein>
<dbReference type="PANTHER" id="PTHR47926:SF359">
    <property type="entry name" value="PENTACOTRIPEPTIDE-REPEAT REGION OF PRORP DOMAIN-CONTAINING PROTEIN"/>
    <property type="match status" value="1"/>
</dbReference>
<dbReference type="GO" id="GO:0009451">
    <property type="term" value="P:RNA modification"/>
    <property type="evidence" value="ECO:0007669"/>
    <property type="project" value="InterPro"/>
</dbReference>
<dbReference type="InterPro" id="IPR046960">
    <property type="entry name" value="PPR_At4g14850-like_plant"/>
</dbReference>
<feature type="repeat" description="PPR" evidence="2">
    <location>
        <begin position="22"/>
        <end position="56"/>
    </location>
</feature>
<name>A0A8T2SQM8_CERRI</name>
<dbReference type="EMBL" id="CM035423">
    <property type="protein sequence ID" value="KAH7365497.1"/>
    <property type="molecule type" value="Genomic_DNA"/>
</dbReference>
<dbReference type="PROSITE" id="PS51375">
    <property type="entry name" value="PPR"/>
    <property type="match status" value="1"/>
</dbReference>
<gene>
    <name evidence="3" type="ORF">KP509_18G031200</name>
</gene>
<reference evidence="3" key="1">
    <citation type="submission" date="2021-08" db="EMBL/GenBank/DDBJ databases">
        <title>WGS assembly of Ceratopteris richardii.</title>
        <authorList>
            <person name="Marchant D.B."/>
            <person name="Chen G."/>
            <person name="Jenkins J."/>
            <person name="Shu S."/>
            <person name="Leebens-Mack J."/>
            <person name="Grimwood J."/>
            <person name="Schmutz J."/>
            <person name="Soltis P."/>
            <person name="Soltis D."/>
            <person name="Chen Z.-H."/>
        </authorList>
    </citation>
    <scope>NUCLEOTIDE SEQUENCE</scope>
    <source>
        <strain evidence="3">Whitten #5841</strain>
        <tissue evidence="3">Leaf</tissue>
    </source>
</reference>
<dbReference type="OrthoDB" id="1709053at2759"/>
<accession>A0A8T2SQM8</accession>
<proteinExistence type="predicted"/>
<evidence type="ECO:0000313" key="4">
    <source>
        <dbReference type="Proteomes" id="UP000825935"/>
    </source>
</evidence>
<evidence type="ECO:0000256" key="1">
    <source>
        <dbReference type="ARBA" id="ARBA00022737"/>
    </source>
</evidence>
<dbReference type="Proteomes" id="UP000825935">
    <property type="component" value="Chromosome 18"/>
</dbReference>
<evidence type="ECO:0008006" key="5">
    <source>
        <dbReference type="Google" id="ProtNLM"/>
    </source>
</evidence>
<comment type="caution">
    <text evidence="3">The sequence shown here is derived from an EMBL/GenBank/DDBJ whole genome shotgun (WGS) entry which is preliminary data.</text>
</comment>
<dbReference type="NCBIfam" id="TIGR00756">
    <property type="entry name" value="PPR"/>
    <property type="match status" value="1"/>
</dbReference>
<sequence>MYSKHGTMEEACKVFSAMTEQTLVSSNVMIAGFVKHGLIDRAWKLFRQILSDYMSPDIVTITSMVQACIATRNLDSGRLLFLCNSLEFGFPFRVW</sequence>
<dbReference type="InterPro" id="IPR002885">
    <property type="entry name" value="PPR_rpt"/>
</dbReference>
<dbReference type="Gene3D" id="1.25.40.10">
    <property type="entry name" value="Tetratricopeptide repeat domain"/>
    <property type="match status" value="1"/>
</dbReference>
<organism evidence="3 4">
    <name type="scientific">Ceratopteris richardii</name>
    <name type="common">Triangle waterfern</name>
    <dbReference type="NCBI Taxonomy" id="49495"/>
    <lineage>
        <taxon>Eukaryota</taxon>
        <taxon>Viridiplantae</taxon>
        <taxon>Streptophyta</taxon>
        <taxon>Embryophyta</taxon>
        <taxon>Tracheophyta</taxon>
        <taxon>Polypodiopsida</taxon>
        <taxon>Polypodiidae</taxon>
        <taxon>Polypodiales</taxon>
        <taxon>Pteridineae</taxon>
        <taxon>Pteridaceae</taxon>
        <taxon>Parkerioideae</taxon>
        <taxon>Ceratopteris</taxon>
    </lineage>
</organism>
<dbReference type="Pfam" id="PF13041">
    <property type="entry name" value="PPR_2"/>
    <property type="match status" value="1"/>
</dbReference>
<dbReference type="InterPro" id="IPR011990">
    <property type="entry name" value="TPR-like_helical_dom_sf"/>
</dbReference>
<keyword evidence="1" id="KW-0677">Repeat</keyword>
<dbReference type="PANTHER" id="PTHR47926">
    <property type="entry name" value="PENTATRICOPEPTIDE REPEAT-CONTAINING PROTEIN"/>
    <property type="match status" value="1"/>
</dbReference>
<evidence type="ECO:0000256" key="2">
    <source>
        <dbReference type="PROSITE-ProRule" id="PRU00708"/>
    </source>
</evidence>
<dbReference type="GO" id="GO:0003723">
    <property type="term" value="F:RNA binding"/>
    <property type="evidence" value="ECO:0007669"/>
    <property type="project" value="InterPro"/>
</dbReference>
<dbReference type="AlphaFoldDB" id="A0A8T2SQM8"/>
<dbReference type="Pfam" id="PF01535">
    <property type="entry name" value="PPR"/>
    <property type="match status" value="1"/>
</dbReference>
<keyword evidence="4" id="KW-1185">Reference proteome</keyword>